<gene>
    <name evidence="1" type="primary">yjcD_2</name>
    <name evidence="1" type="ORF">NCTC10638_01920</name>
</gene>
<protein>
    <submittedName>
        <fullName evidence="1">Permease yjcD</fullName>
    </submittedName>
</protein>
<dbReference type="AlphaFoldDB" id="A0A378MX95"/>
<reference evidence="1 2" key="1">
    <citation type="submission" date="2018-06" db="EMBL/GenBank/DDBJ databases">
        <authorList>
            <consortium name="Pathogen Informatics"/>
            <person name="Doyle S."/>
        </authorList>
    </citation>
    <scope>NUCLEOTIDE SEQUENCE [LARGE SCALE GENOMIC DNA]</scope>
    <source>
        <strain evidence="1 2">NCTC10638</strain>
    </source>
</reference>
<dbReference type="EMBL" id="UGPN01000002">
    <property type="protein sequence ID" value="STY60714.1"/>
    <property type="molecule type" value="Genomic_DNA"/>
</dbReference>
<accession>A0A378MX95</accession>
<dbReference type="Proteomes" id="UP000254802">
    <property type="component" value="Unassembled WGS sequence"/>
</dbReference>
<name>A0A378MX95_MANHA</name>
<organism evidence="1 2">
    <name type="scientific">Mannheimia haemolytica</name>
    <name type="common">Pasteurella haemolytica</name>
    <dbReference type="NCBI Taxonomy" id="75985"/>
    <lineage>
        <taxon>Bacteria</taxon>
        <taxon>Pseudomonadati</taxon>
        <taxon>Pseudomonadota</taxon>
        <taxon>Gammaproteobacteria</taxon>
        <taxon>Pasteurellales</taxon>
        <taxon>Pasteurellaceae</taxon>
        <taxon>Mannheimia</taxon>
    </lineage>
</organism>
<evidence type="ECO:0000313" key="2">
    <source>
        <dbReference type="Proteomes" id="UP000254802"/>
    </source>
</evidence>
<sequence length="42" mass="4792">MVIIAITIVGLIFDPNVKYTGFFKMPSFGENSQFLNLDIMEH</sequence>
<evidence type="ECO:0000313" key="1">
    <source>
        <dbReference type="EMBL" id="STY60714.1"/>
    </source>
</evidence>
<proteinExistence type="predicted"/>